<dbReference type="EMBL" id="JARHTQ010000025">
    <property type="protein sequence ID" value="MDF2259738.1"/>
    <property type="molecule type" value="Genomic_DNA"/>
</dbReference>
<organism evidence="1 2">
    <name type="scientific">Streptantibioticus ferralitis</name>
    <dbReference type="NCBI Taxonomy" id="236510"/>
    <lineage>
        <taxon>Bacteria</taxon>
        <taxon>Bacillati</taxon>
        <taxon>Actinomycetota</taxon>
        <taxon>Actinomycetes</taxon>
        <taxon>Kitasatosporales</taxon>
        <taxon>Streptomycetaceae</taxon>
        <taxon>Streptantibioticus</taxon>
    </lineage>
</organism>
<gene>
    <name evidence="1" type="ORF">P2L57_29660</name>
</gene>
<evidence type="ECO:0000313" key="1">
    <source>
        <dbReference type="EMBL" id="MDF2259738.1"/>
    </source>
</evidence>
<proteinExistence type="predicted"/>
<accession>A0ABT5Z7N6</accession>
<name>A0ABT5Z7N6_9ACTN</name>
<sequence>MTARQTDDLYVRYMEAFSASSEHTTNCPACQAGESCVQGEPIHERFARFQDAYNERQSKRQR</sequence>
<evidence type="ECO:0000313" key="2">
    <source>
        <dbReference type="Proteomes" id="UP001220022"/>
    </source>
</evidence>
<protein>
    <submittedName>
        <fullName evidence="1">Uncharacterized protein</fullName>
    </submittedName>
</protein>
<dbReference type="Proteomes" id="UP001220022">
    <property type="component" value="Unassembled WGS sequence"/>
</dbReference>
<keyword evidence="2" id="KW-1185">Reference proteome</keyword>
<reference evidence="1 2" key="1">
    <citation type="submission" date="2023-03" db="EMBL/GenBank/DDBJ databases">
        <title>Draft genome sequence of type strain Streptomyces ferralitis JCM 14344.</title>
        <authorList>
            <person name="Klaysubun C."/>
            <person name="Duangmal K."/>
        </authorList>
    </citation>
    <scope>NUCLEOTIDE SEQUENCE [LARGE SCALE GENOMIC DNA]</scope>
    <source>
        <strain evidence="1 2">JCM 14344</strain>
    </source>
</reference>
<comment type="caution">
    <text evidence="1">The sequence shown here is derived from an EMBL/GenBank/DDBJ whole genome shotgun (WGS) entry which is preliminary data.</text>
</comment>
<dbReference type="RefSeq" id="WP_275819643.1">
    <property type="nucleotide sequence ID" value="NZ_BAAANM010000028.1"/>
</dbReference>